<accession>A0ABQ5K3A8</accession>
<evidence type="ECO:0000313" key="3">
    <source>
        <dbReference type="Proteomes" id="UP001057375"/>
    </source>
</evidence>
<sequence>MEELKHRLSPLIKKQKEGKVDVFSACDNLFHLSLIVSPFIQEKAPEKSKCLGFLIPIIINTIETADKDELECLSHHGLFDLSLLICQILFSNKLKPANEFSKKVSKMPVYKETLEAAIPSKYSFLYESEIKKKFFRTYSLTTDVDSLSAYESLVSKTSSTGEDYSGIMTPNTALANAFDDAAIATPFSESELSESSKRRHSETDEEEFLPRKSLSTVQREYDLKMKQISSSSGPSAMSGSRKVHFEPTVERYVTFSDSMPSCQPTLTRTHLRSSQSISTGILTGQQWKSVWQRCEGWSLQLIRNKIEAQVKKEVDEEKKRLGDSEEGDKVSIPDLISTIRRKVYFEESQKEIYKGRIKIDPEKFSILFYNVLDDGEEEEEDGFGKDEEDFGDEEEDEEEKQREKEMIDEAIKMFERKPLPFEPYDIRVKGRHGLFTKEEDLKIDDNLMKFCVEAEFEPDSMVLPQTISVDFNAFSHIDEENDRIEGRYHSHHGDVSESYQ</sequence>
<protein>
    <submittedName>
        <fullName evidence="2">Uncharacterized protein</fullName>
    </submittedName>
</protein>
<name>A0ABQ5K3A8_9EUKA</name>
<proteinExistence type="predicted"/>
<reference evidence="2" key="1">
    <citation type="submission" date="2022-03" db="EMBL/GenBank/DDBJ databases">
        <title>Draft genome sequence of Aduncisulcus paluster, a free-living microaerophilic Fornicata.</title>
        <authorList>
            <person name="Yuyama I."/>
            <person name="Kume K."/>
            <person name="Tamura T."/>
            <person name="Inagaki Y."/>
            <person name="Hashimoto T."/>
        </authorList>
    </citation>
    <scope>NUCLEOTIDE SEQUENCE</scope>
    <source>
        <strain evidence="2">NY0171</strain>
    </source>
</reference>
<evidence type="ECO:0000313" key="2">
    <source>
        <dbReference type="EMBL" id="GKT26947.1"/>
    </source>
</evidence>
<evidence type="ECO:0000256" key="1">
    <source>
        <dbReference type="SAM" id="MobiDB-lite"/>
    </source>
</evidence>
<dbReference type="EMBL" id="BQXS01012693">
    <property type="protein sequence ID" value="GKT26947.1"/>
    <property type="molecule type" value="Genomic_DNA"/>
</dbReference>
<feature type="compositionally biased region" description="Acidic residues" evidence="1">
    <location>
        <begin position="377"/>
        <end position="398"/>
    </location>
</feature>
<gene>
    <name evidence="2" type="ORF">ADUPG1_013540</name>
</gene>
<feature type="region of interest" description="Disordered" evidence="1">
    <location>
        <begin position="377"/>
        <end position="402"/>
    </location>
</feature>
<dbReference type="Proteomes" id="UP001057375">
    <property type="component" value="Unassembled WGS sequence"/>
</dbReference>
<feature type="region of interest" description="Disordered" evidence="1">
    <location>
        <begin position="188"/>
        <end position="210"/>
    </location>
</feature>
<comment type="caution">
    <text evidence="2">The sequence shown here is derived from an EMBL/GenBank/DDBJ whole genome shotgun (WGS) entry which is preliminary data.</text>
</comment>
<keyword evidence="3" id="KW-1185">Reference proteome</keyword>
<organism evidence="2 3">
    <name type="scientific">Aduncisulcus paluster</name>
    <dbReference type="NCBI Taxonomy" id="2918883"/>
    <lineage>
        <taxon>Eukaryota</taxon>
        <taxon>Metamonada</taxon>
        <taxon>Carpediemonas-like organisms</taxon>
        <taxon>Aduncisulcus</taxon>
    </lineage>
</organism>